<dbReference type="InterPro" id="IPR013969">
    <property type="entry name" value="Oligosacch_biosynth_Alg14"/>
</dbReference>
<protein>
    <recommendedName>
        <fullName evidence="3">UDP-N-acetylglucosamine transferase subunit ALG14</fullName>
    </recommendedName>
</protein>
<dbReference type="SUPFAM" id="SSF53756">
    <property type="entry name" value="UDP-Glycosyltransferase/glycogen phosphorylase"/>
    <property type="match status" value="1"/>
</dbReference>
<keyword evidence="5" id="KW-0256">Endoplasmic reticulum</keyword>
<keyword evidence="7 8" id="KW-0472">Membrane</keyword>
<dbReference type="Gene3D" id="3.40.50.2000">
    <property type="entry name" value="Glycogen Phosphorylase B"/>
    <property type="match status" value="2"/>
</dbReference>
<evidence type="ECO:0000256" key="3">
    <source>
        <dbReference type="ARBA" id="ARBA00017467"/>
    </source>
</evidence>
<accession>K2NFA6</accession>
<comment type="subcellular location">
    <subcellularLocation>
        <location evidence="1">Endoplasmic reticulum membrane</location>
        <topology evidence="1">Single-pass membrane protein</topology>
    </subcellularLocation>
</comment>
<name>K2NFA6_TRYCR</name>
<sequence>MCVYVPCAFPFFIFIYLFIFALTAELRMTLFSLVVLLLSLMVWRFVRVVRGQPSSIHCGRNTPLNVCVVLGSGGHTSEMMRAIGALPLDVWRANRPFYVVSATDNHSAALAAEFEKDHLRRCCRLITIPRAREVGQSYFLSIFTTLQALGSSLLLIISEKPDVIFVNGPGVCVPVVGAALLVATLSPSWYYRRPGIAYMESYTCVRHISLSGRLLMPFCDVFTVQWRSLYDAFLGKWWRRNGSLFYVGVSQDAVDMPLPMAQRQTTSDASGSEQVALVTVGSTQFVSLIKAIDDEAVFQALARRGITRLLVQKGASAYEMRVDNTHSVTVEAFSYRPKLHEIIKDAALVISHAGAGTILEALECKRPLIIVPNRALMSDHQLELAEALDAARYLFCVQVGSIRQELQRLDFRKLRVFPGTNLAALREAILPLLAAADFPADGAEE</sequence>
<evidence type="ECO:0000256" key="2">
    <source>
        <dbReference type="ARBA" id="ARBA00009731"/>
    </source>
</evidence>
<comment type="caution">
    <text evidence="10">The sequence shown here is derived from an EMBL/GenBank/DDBJ whole genome shotgun (WGS) entry which is preliminary data.</text>
</comment>
<evidence type="ECO:0000259" key="9">
    <source>
        <dbReference type="Pfam" id="PF04101"/>
    </source>
</evidence>
<dbReference type="Pfam" id="PF08660">
    <property type="entry name" value="Alg14"/>
    <property type="match status" value="1"/>
</dbReference>
<organism evidence="10 11">
    <name type="scientific">Trypanosoma cruzi marinkellei</name>
    <dbReference type="NCBI Taxonomy" id="85056"/>
    <lineage>
        <taxon>Eukaryota</taxon>
        <taxon>Discoba</taxon>
        <taxon>Euglenozoa</taxon>
        <taxon>Kinetoplastea</taxon>
        <taxon>Metakinetoplastina</taxon>
        <taxon>Trypanosomatida</taxon>
        <taxon>Trypanosomatidae</taxon>
        <taxon>Trypanosoma</taxon>
        <taxon>Schizotrypanum</taxon>
    </lineage>
</organism>
<keyword evidence="10" id="KW-0808">Transferase</keyword>
<keyword evidence="4 8" id="KW-0812">Transmembrane</keyword>
<dbReference type="Proteomes" id="UP000007350">
    <property type="component" value="Unassembled WGS sequence"/>
</dbReference>
<evidence type="ECO:0000256" key="6">
    <source>
        <dbReference type="ARBA" id="ARBA00022989"/>
    </source>
</evidence>
<evidence type="ECO:0000256" key="7">
    <source>
        <dbReference type="ARBA" id="ARBA00023136"/>
    </source>
</evidence>
<comment type="similarity">
    <text evidence="2">Belongs to the ALG14 family.</text>
</comment>
<dbReference type="InterPro" id="IPR007235">
    <property type="entry name" value="Glyco_trans_28_C"/>
</dbReference>
<evidence type="ECO:0000256" key="5">
    <source>
        <dbReference type="ARBA" id="ARBA00022824"/>
    </source>
</evidence>
<evidence type="ECO:0000313" key="10">
    <source>
        <dbReference type="EMBL" id="EKF37970.1"/>
    </source>
</evidence>
<evidence type="ECO:0000256" key="8">
    <source>
        <dbReference type="SAM" id="Phobius"/>
    </source>
</evidence>
<evidence type="ECO:0000313" key="11">
    <source>
        <dbReference type="Proteomes" id="UP000007350"/>
    </source>
</evidence>
<proteinExistence type="inferred from homology"/>
<feature type="transmembrane region" description="Helical" evidence="8">
    <location>
        <begin position="7"/>
        <end position="24"/>
    </location>
</feature>
<keyword evidence="6 8" id="KW-1133">Transmembrane helix</keyword>
<dbReference type="GO" id="GO:0004577">
    <property type="term" value="F:N-acetylglucosaminyldiphosphodolichol N-acetylglucosaminyltransferase activity"/>
    <property type="evidence" value="ECO:0007669"/>
    <property type="project" value="TreeGrafter"/>
</dbReference>
<feature type="transmembrane region" description="Helical" evidence="8">
    <location>
        <begin position="30"/>
        <end position="46"/>
    </location>
</feature>
<feature type="domain" description="Glycosyl transferase family 28 C-terminal" evidence="9">
    <location>
        <begin position="276"/>
        <end position="394"/>
    </location>
</feature>
<feature type="transmembrane region" description="Helical" evidence="8">
    <location>
        <begin position="138"/>
        <end position="157"/>
    </location>
</feature>
<dbReference type="GO" id="GO:0006488">
    <property type="term" value="P:dolichol-linked oligosaccharide biosynthetic process"/>
    <property type="evidence" value="ECO:0007669"/>
    <property type="project" value="InterPro"/>
</dbReference>
<keyword evidence="11" id="KW-1185">Reference proteome</keyword>
<dbReference type="AlphaFoldDB" id="K2NFA6"/>
<dbReference type="PANTHER" id="PTHR12154">
    <property type="entry name" value="GLYCOSYL TRANSFERASE-RELATED"/>
    <property type="match status" value="1"/>
</dbReference>
<feature type="transmembrane region" description="Helical" evidence="8">
    <location>
        <begin position="163"/>
        <end position="183"/>
    </location>
</feature>
<gene>
    <name evidence="10" type="ORF">MOQ_001828</name>
</gene>
<dbReference type="Pfam" id="PF04101">
    <property type="entry name" value="Glyco_tran_28_C"/>
    <property type="match status" value="1"/>
</dbReference>
<evidence type="ECO:0000256" key="4">
    <source>
        <dbReference type="ARBA" id="ARBA00022692"/>
    </source>
</evidence>
<dbReference type="GO" id="GO:0043541">
    <property type="term" value="C:UDP-N-acetylglucosamine transferase complex"/>
    <property type="evidence" value="ECO:0007669"/>
    <property type="project" value="TreeGrafter"/>
</dbReference>
<dbReference type="OrthoDB" id="17098at2759"/>
<reference evidence="10 11" key="1">
    <citation type="journal article" date="2012" name="BMC Genomics">
        <title>Comparative genomic analysis of human infective Trypanosoma cruzi lineages with the bat-restricted subspecies T. cruzi marinkellei.</title>
        <authorList>
            <person name="Franzen O."/>
            <person name="Talavera-Lopez C."/>
            <person name="Ochaya S."/>
            <person name="Butler C.E."/>
            <person name="Messenger L.A."/>
            <person name="Lewis M.D."/>
            <person name="Llewellyn M.S."/>
            <person name="Marinkelle C.J."/>
            <person name="Tyler K.M."/>
            <person name="Miles M.A."/>
            <person name="Andersson B."/>
        </authorList>
    </citation>
    <scope>NUCLEOTIDE SEQUENCE [LARGE SCALE GENOMIC DNA]</scope>
    <source>
        <strain evidence="10 11">B7</strain>
    </source>
</reference>
<dbReference type="PANTHER" id="PTHR12154:SF4">
    <property type="entry name" value="UDP-N-ACETYLGLUCOSAMINE TRANSFERASE SUBUNIT ALG14 HOMOLOG"/>
    <property type="match status" value="1"/>
</dbReference>
<evidence type="ECO:0000256" key="1">
    <source>
        <dbReference type="ARBA" id="ARBA00004389"/>
    </source>
</evidence>
<dbReference type="EMBL" id="AHKC01008085">
    <property type="protein sequence ID" value="EKF37970.1"/>
    <property type="molecule type" value="Genomic_DNA"/>
</dbReference>